<dbReference type="Pfam" id="PF08220">
    <property type="entry name" value="HTH_DeoR"/>
    <property type="match status" value="1"/>
</dbReference>
<dbReference type="PROSITE" id="PS00894">
    <property type="entry name" value="HTH_DEOR_1"/>
    <property type="match status" value="1"/>
</dbReference>
<dbReference type="InterPro" id="IPR036390">
    <property type="entry name" value="WH_DNA-bd_sf"/>
</dbReference>
<proteinExistence type="predicted"/>
<reference evidence="5 6" key="1">
    <citation type="journal article" date="2019" name="Int. J. Syst. Evol. Microbiol.">
        <title>The Global Catalogue of Microorganisms (GCM) 10K type strain sequencing project: providing services to taxonomists for standard genome sequencing and annotation.</title>
        <authorList>
            <consortium name="The Broad Institute Genomics Platform"/>
            <consortium name="The Broad Institute Genome Sequencing Center for Infectious Disease"/>
            <person name="Wu L."/>
            <person name="Ma J."/>
        </authorList>
    </citation>
    <scope>NUCLEOTIDE SEQUENCE [LARGE SCALE GENOMIC DNA]</scope>
    <source>
        <strain evidence="5 6">JCM 14306</strain>
    </source>
</reference>
<evidence type="ECO:0000256" key="3">
    <source>
        <dbReference type="ARBA" id="ARBA00023163"/>
    </source>
</evidence>
<comment type="caution">
    <text evidence="5">The sequence shown here is derived from an EMBL/GenBank/DDBJ whole genome shotgun (WGS) entry which is preliminary data.</text>
</comment>
<feature type="domain" description="HTH deoR-type" evidence="4">
    <location>
        <begin position="3"/>
        <end position="58"/>
    </location>
</feature>
<dbReference type="InterPro" id="IPR028082">
    <property type="entry name" value="Peripla_BP_I"/>
</dbReference>
<organism evidence="5 6">
    <name type="scientific">Kribbella alba</name>
    <dbReference type="NCBI Taxonomy" id="190197"/>
    <lineage>
        <taxon>Bacteria</taxon>
        <taxon>Bacillati</taxon>
        <taxon>Actinomycetota</taxon>
        <taxon>Actinomycetes</taxon>
        <taxon>Propionibacteriales</taxon>
        <taxon>Kribbellaceae</taxon>
        <taxon>Kribbella</taxon>
    </lineage>
</organism>
<gene>
    <name evidence="5" type="ORF">GCM10009744_00200</name>
</gene>
<dbReference type="PROSITE" id="PS51000">
    <property type="entry name" value="HTH_DEOR_2"/>
    <property type="match status" value="1"/>
</dbReference>
<keyword evidence="1" id="KW-0805">Transcription regulation</keyword>
<protein>
    <submittedName>
        <fullName evidence="5">Substrate-binding domain-containing protein</fullName>
    </submittedName>
</protein>
<evidence type="ECO:0000256" key="2">
    <source>
        <dbReference type="ARBA" id="ARBA00023125"/>
    </source>
</evidence>
<dbReference type="InterPro" id="IPR046335">
    <property type="entry name" value="LacI/GalR-like_sensor"/>
</dbReference>
<dbReference type="SMART" id="SM00420">
    <property type="entry name" value="HTH_DEOR"/>
    <property type="match status" value="1"/>
</dbReference>
<dbReference type="Proteomes" id="UP001501319">
    <property type="component" value="Unassembled WGS sequence"/>
</dbReference>
<dbReference type="PRINTS" id="PR00037">
    <property type="entry name" value="HTHLACR"/>
</dbReference>
<dbReference type="InterPro" id="IPR036388">
    <property type="entry name" value="WH-like_DNA-bd_sf"/>
</dbReference>
<name>A0ABN2EU88_9ACTN</name>
<dbReference type="Gene3D" id="3.40.50.2300">
    <property type="match status" value="2"/>
</dbReference>
<evidence type="ECO:0000256" key="1">
    <source>
        <dbReference type="ARBA" id="ARBA00023015"/>
    </source>
</evidence>
<dbReference type="PANTHER" id="PTHR30146:SF155">
    <property type="entry name" value="ALANINE RACEMASE"/>
    <property type="match status" value="1"/>
</dbReference>
<keyword evidence="2" id="KW-0238">DNA-binding</keyword>
<accession>A0ABN2EU88</accession>
<dbReference type="EMBL" id="BAAANE010000001">
    <property type="protein sequence ID" value="GAA1617623.1"/>
    <property type="molecule type" value="Genomic_DNA"/>
</dbReference>
<evidence type="ECO:0000313" key="6">
    <source>
        <dbReference type="Proteomes" id="UP001501319"/>
    </source>
</evidence>
<dbReference type="CDD" id="cd06267">
    <property type="entry name" value="PBP1_LacI_sugar_binding-like"/>
    <property type="match status" value="1"/>
</dbReference>
<dbReference type="InterPro" id="IPR018356">
    <property type="entry name" value="Tscrpt_reg_HTH_DeoR_CS"/>
</dbReference>
<keyword evidence="6" id="KW-1185">Reference proteome</keyword>
<dbReference type="RefSeq" id="WP_344107168.1">
    <property type="nucleotide sequence ID" value="NZ_BAAANE010000001.1"/>
</dbReference>
<evidence type="ECO:0000313" key="5">
    <source>
        <dbReference type="EMBL" id="GAA1617623.1"/>
    </source>
</evidence>
<dbReference type="Gene3D" id="1.10.10.10">
    <property type="entry name" value="Winged helix-like DNA-binding domain superfamily/Winged helix DNA-binding domain"/>
    <property type="match status" value="1"/>
</dbReference>
<dbReference type="SUPFAM" id="SSF53822">
    <property type="entry name" value="Periplasmic binding protein-like I"/>
    <property type="match status" value="1"/>
</dbReference>
<sequence>MLAPERHELILRNLRRHGRLRVAELAAELGVSAITVRRDLAELDSAGLLRRVHGGAVGTSGIGPGGPGGPSGPSGMVQSVMAKNGMAENGMAESQLTIGIVVPSSTFYYTDVIRGAEAMADRYGARLVLGVSGYDVAVEQERLEKVLGIGVTGLLLSTALGDGRAGELGRWLDDIDIPVVLMERAFGFPHVEHEYDHVRTDHAYGAMLALRHLVSLGHRRIGINLNASVTAHWLRQGIAEAAGSLGVDLFVSPVELPARGEDETTLAQLDAFLAECKAHGARAVLVHSDEHAARLVERAMERGLRIPDDLAVVAYNDETAALAVVPLTAMCPPKLMLGGTACELLLRKLRGAPGRAAATQHLSLLPELRVRASCGALETAVRR</sequence>
<dbReference type="PANTHER" id="PTHR30146">
    <property type="entry name" value="LACI-RELATED TRANSCRIPTIONAL REPRESSOR"/>
    <property type="match status" value="1"/>
</dbReference>
<keyword evidence="3" id="KW-0804">Transcription</keyword>
<dbReference type="Pfam" id="PF13377">
    <property type="entry name" value="Peripla_BP_3"/>
    <property type="match status" value="1"/>
</dbReference>
<dbReference type="SUPFAM" id="SSF46785">
    <property type="entry name" value="Winged helix' DNA-binding domain"/>
    <property type="match status" value="1"/>
</dbReference>
<evidence type="ECO:0000259" key="4">
    <source>
        <dbReference type="PROSITE" id="PS51000"/>
    </source>
</evidence>
<dbReference type="InterPro" id="IPR001034">
    <property type="entry name" value="DeoR_HTH"/>
</dbReference>